<gene>
    <name evidence="2" type="ORF">B4923_17105</name>
</gene>
<dbReference type="RefSeq" id="WP_109055583.1">
    <property type="nucleotide sequence ID" value="NZ_QDKJ01000015.1"/>
</dbReference>
<dbReference type="EMBL" id="QDKJ01000015">
    <property type="protein sequence ID" value="PWC10153.1"/>
    <property type="molecule type" value="Genomic_DNA"/>
</dbReference>
<sequence>MKITHTYTKYLIIAILIFIVFSSIFYFGKNQKPDLTCATNITIENDKAPNKSITQFKLRMFFNKNGEGIVSFDGYYTDSQDNKKKIARYLKFNYTLHDGKLLITNSSLYRNINDDAPEHVISYTKTELTQISKISNGVIIMEATTPTFLCNLENY</sequence>
<protein>
    <submittedName>
        <fullName evidence="2">Uncharacterized protein</fullName>
    </submittedName>
</protein>
<proteinExistence type="predicted"/>
<accession>A0A2U1TL75</accession>
<evidence type="ECO:0000313" key="2">
    <source>
        <dbReference type="EMBL" id="PWC10153.1"/>
    </source>
</evidence>
<name>A0A2U1TL75_9GAMM</name>
<keyword evidence="1" id="KW-0472">Membrane</keyword>
<dbReference type="Proteomes" id="UP000245138">
    <property type="component" value="Unassembled WGS sequence"/>
</dbReference>
<keyword evidence="3" id="KW-1185">Reference proteome</keyword>
<keyword evidence="1" id="KW-0812">Transmembrane</keyword>
<comment type="caution">
    <text evidence="2">The sequence shown here is derived from an EMBL/GenBank/DDBJ whole genome shotgun (WGS) entry which is preliminary data.</text>
</comment>
<reference evidence="2 3" key="1">
    <citation type="submission" date="2018-04" db="EMBL/GenBank/DDBJ databases">
        <title>Brenneria corticis sp.nov.</title>
        <authorList>
            <person name="Li Y."/>
        </authorList>
    </citation>
    <scope>NUCLEOTIDE SEQUENCE [LARGE SCALE GENOMIC DNA]</scope>
    <source>
        <strain evidence="2 3">LMG 27715</strain>
    </source>
</reference>
<evidence type="ECO:0000256" key="1">
    <source>
        <dbReference type="SAM" id="Phobius"/>
    </source>
</evidence>
<feature type="transmembrane region" description="Helical" evidence="1">
    <location>
        <begin position="7"/>
        <end position="27"/>
    </location>
</feature>
<keyword evidence="1" id="KW-1133">Transmembrane helix</keyword>
<evidence type="ECO:0000313" key="3">
    <source>
        <dbReference type="Proteomes" id="UP000245138"/>
    </source>
</evidence>
<organism evidence="2 3">
    <name type="scientific">Brenneria roseae subsp. americana</name>
    <dbReference type="NCBI Taxonomy" id="1508507"/>
    <lineage>
        <taxon>Bacteria</taxon>
        <taxon>Pseudomonadati</taxon>
        <taxon>Pseudomonadota</taxon>
        <taxon>Gammaproteobacteria</taxon>
        <taxon>Enterobacterales</taxon>
        <taxon>Pectobacteriaceae</taxon>
        <taxon>Brenneria</taxon>
    </lineage>
</organism>
<dbReference type="AlphaFoldDB" id="A0A2U1TL75"/>